<dbReference type="EMBL" id="QXCT01000001">
    <property type="protein sequence ID" value="MDW9250948.1"/>
    <property type="molecule type" value="Genomic_DNA"/>
</dbReference>
<protein>
    <submittedName>
        <fullName evidence="1">Uncharacterized protein</fullName>
    </submittedName>
</protein>
<sequence length="110" mass="12761">MAATEWRRIPFPAMCFRSISHISDCAGCIARSGKFMNFSPDFRENSQLLNIVYWRDGELFHLYDVIGFNKMLEGANVRLYRREIAKWCRMKKAAGQLHYCALCKLNSGNC</sequence>
<gene>
    <name evidence="1" type="ORF">C7S16_5882</name>
</gene>
<dbReference type="RefSeq" id="WP_151197902.1">
    <property type="nucleotide sequence ID" value="NZ_JALGJC010000026.1"/>
</dbReference>
<comment type="caution">
    <text evidence="1">The sequence shown here is derived from an EMBL/GenBank/DDBJ whole genome shotgun (WGS) entry which is preliminary data.</text>
</comment>
<proteinExistence type="predicted"/>
<dbReference type="AlphaFoldDB" id="A0AAW9CP87"/>
<reference evidence="1" key="1">
    <citation type="submission" date="2018-08" db="EMBL/GenBank/DDBJ databases">
        <title>Identification of Burkholderia cepacia strains that express a Burkholderia pseudomallei-like capsular polysaccharide.</title>
        <authorList>
            <person name="Burtnick M.N."/>
            <person name="Vongsouvath M."/>
            <person name="Newton P."/>
            <person name="Wuthiekanun V."/>
            <person name="Limmathurotsakul D."/>
            <person name="Brett P.J."/>
            <person name="Chantratita N."/>
            <person name="Dance D.A."/>
        </authorList>
    </citation>
    <scope>NUCLEOTIDE SEQUENCE</scope>
    <source>
        <strain evidence="1">SBXCC001</strain>
    </source>
</reference>
<dbReference type="Proteomes" id="UP001272137">
    <property type="component" value="Unassembled WGS sequence"/>
</dbReference>
<evidence type="ECO:0000313" key="2">
    <source>
        <dbReference type="Proteomes" id="UP001272137"/>
    </source>
</evidence>
<organism evidence="1 2">
    <name type="scientific">Burkholderia thailandensis</name>
    <dbReference type="NCBI Taxonomy" id="57975"/>
    <lineage>
        <taxon>Bacteria</taxon>
        <taxon>Pseudomonadati</taxon>
        <taxon>Pseudomonadota</taxon>
        <taxon>Betaproteobacteria</taxon>
        <taxon>Burkholderiales</taxon>
        <taxon>Burkholderiaceae</taxon>
        <taxon>Burkholderia</taxon>
        <taxon>pseudomallei group</taxon>
    </lineage>
</organism>
<evidence type="ECO:0000313" key="1">
    <source>
        <dbReference type="EMBL" id="MDW9250948.1"/>
    </source>
</evidence>
<accession>A0AAW9CP87</accession>
<name>A0AAW9CP87_BURTH</name>